<accession>A0ABQ3JSY3</accession>
<reference evidence="2" key="1">
    <citation type="journal article" date="2019" name="Int. J. Syst. Evol. Microbiol.">
        <title>The Global Catalogue of Microorganisms (GCM) 10K type strain sequencing project: providing services to taxonomists for standard genome sequencing and annotation.</title>
        <authorList>
            <consortium name="The Broad Institute Genomics Platform"/>
            <consortium name="The Broad Institute Genome Sequencing Center for Infectious Disease"/>
            <person name="Wu L."/>
            <person name="Ma J."/>
        </authorList>
    </citation>
    <scope>NUCLEOTIDE SEQUENCE [LARGE SCALE GENOMIC DNA]</scope>
    <source>
        <strain evidence="2">CGMCC 1.18437</strain>
    </source>
</reference>
<keyword evidence="2" id="KW-1185">Reference proteome</keyword>
<proteinExistence type="predicted"/>
<gene>
    <name evidence="1" type="ORF">GCM10017781_40800</name>
</gene>
<evidence type="ECO:0000313" key="2">
    <source>
        <dbReference type="Proteomes" id="UP000619376"/>
    </source>
</evidence>
<comment type="caution">
    <text evidence="1">The sequence shown here is derived from an EMBL/GenBank/DDBJ whole genome shotgun (WGS) entry which is preliminary data.</text>
</comment>
<name>A0ABQ3JSY3_9DEIO</name>
<evidence type="ECO:0008006" key="3">
    <source>
        <dbReference type="Google" id="ProtNLM"/>
    </source>
</evidence>
<sequence>MAFPMPKRLLLPATSVHSGALVYDNWQLAKASPDAWGIEIEHYLFTDAHIVDVCTAGPYEMLYTGAIWEESPRPSHTLRIQYHLRDDEQDKLETKADRYTGMWLPDEWAALLSLSLGVRVKAGGSVREFRPGEDPRGLPLMLQGRWRPPPIPLPHTQAILPGLPERPASLTDPAVLTRFHEVSPSQSVALVKAARSYQEAIWNVEAEPEQTWLRLVAAVEAAAVEWDPLSADPVERFRLAQPQAADLLTREGGEALLGSIAEYLAPYMGATRKFLDFLTTFRPEPPTIRPDFGLYNYENIQAYQRGLKRIYDYRSRALHAGTPMPRPMCLPPMRWGDGQYIETSIGLASSSFGSTWATEDLPMMLHTFEHIVRGALLGWWQSLVPSAPTSTT</sequence>
<dbReference type="Proteomes" id="UP000619376">
    <property type="component" value="Unassembled WGS sequence"/>
</dbReference>
<dbReference type="EMBL" id="BNAJ01000014">
    <property type="protein sequence ID" value="GHF60449.1"/>
    <property type="molecule type" value="Genomic_DNA"/>
</dbReference>
<evidence type="ECO:0000313" key="1">
    <source>
        <dbReference type="EMBL" id="GHF60449.1"/>
    </source>
</evidence>
<organism evidence="1 2">
    <name type="scientific">Deinococcus metalli</name>
    <dbReference type="NCBI Taxonomy" id="1141878"/>
    <lineage>
        <taxon>Bacteria</taxon>
        <taxon>Thermotogati</taxon>
        <taxon>Deinococcota</taxon>
        <taxon>Deinococci</taxon>
        <taxon>Deinococcales</taxon>
        <taxon>Deinococcaceae</taxon>
        <taxon>Deinococcus</taxon>
    </lineage>
</organism>
<protein>
    <recommendedName>
        <fullName evidence="3">ApeA N-terminal domain-containing protein</fullName>
    </recommendedName>
</protein>